<keyword evidence="4" id="KW-0548">Nucleotidyltransferase</keyword>
<accession>A0A8E7G255</accession>
<dbReference type="GO" id="GO:0016779">
    <property type="term" value="F:nucleotidyltransferase activity"/>
    <property type="evidence" value="ECO:0007669"/>
    <property type="project" value="UniProtKB-KW"/>
</dbReference>
<keyword evidence="7" id="KW-0479">Metal-binding</keyword>
<evidence type="ECO:0000259" key="13">
    <source>
        <dbReference type="PROSITE" id="PS52020"/>
    </source>
</evidence>
<keyword evidence="9" id="KW-0255">Endonuclease</keyword>
<keyword evidence="3" id="KW-0808">Transferase</keyword>
<evidence type="ECO:0000256" key="2">
    <source>
        <dbReference type="ARBA" id="ARBA00022562"/>
    </source>
</evidence>
<proteinExistence type="predicted"/>
<name>A0A8E7G255_9VIRU</name>
<dbReference type="Pfam" id="PF00799">
    <property type="entry name" value="Gemini_AL1"/>
    <property type="match status" value="1"/>
</dbReference>
<dbReference type="InterPro" id="IPR049912">
    <property type="entry name" value="CRESS_DNA_REP"/>
</dbReference>
<comment type="subcellular location">
    <subcellularLocation>
        <location evidence="1">Host nucleus</location>
    </subcellularLocation>
</comment>
<evidence type="ECO:0000256" key="3">
    <source>
        <dbReference type="ARBA" id="ARBA00022679"/>
    </source>
</evidence>
<dbReference type="PROSITE" id="PS52020">
    <property type="entry name" value="CRESS_DNA_REP"/>
    <property type="match status" value="1"/>
</dbReference>
<organism evidence="14">
    <name type="scientific">Carpodacus roseus Genomoviridae sp</name>
    <dbReference type="NCBI Taxonomy" id="2814939"/>
    <lineage>
        <taxon>Viruses</taxon>
        <taxon>Monodnaviria</taxon>
        <taxon>Shotokuvirae</taxon>
        <taxon>Cressdnaviricota</taxon>
        <taxon>Repensiviricetes</taxon>
        <taxon>Geplafuvirales</taxon>
        <taxon>Genomoviridae</taxon>
    </lineage>
</organism>
<keyword evidence="2" id="KW-1048">Host nucleus</keyword>
<dbReference type="GO" id="GO:0016787">
    <property type="term" value="F:hydrolase activity"/>
    <property type="evidence" value="ECO:0007669"/>
    <property type="project" value="UniProtKB-KW"/>
</dbReference>
<keyword evidence="8" id="KW-0547">Nucleotide-binding</keyword>
<keyword evidence="10" id="KW-0378">Hydrolase</keyword>
<feature type="domain" description="CRESS-DNA virus Rep endonuclease" evidence="13">
    <location>
        <begin position="4"/>
        <end position="103"/>
    </location>
</feature>
<evidence type="ECO:0000256" key="5">
    <source>
        <dbReference type="ARBA" id="ARBA00022705"/>
    </source>
</evidence>
<dbReference type="GO" id="GO:0003677">
    <property type="term" value="F:DNA binding"/>
    <property type="evidence" value="ECO:0007669"/>
    <property type="project" value="UniProtKB-KW"/>
</dbReference>
<dbReference type="EMBL" id="MW182896">
    <property type="protein sequence ID" value="QVW56422.1"/>
    <property type="molecule type" value="Genomic_DNA"/>
</dbReference>
<keyword evidence="12" id="KW-0238">DNA-binding</keyword>
<dbReference type="GO" id="GO:0046872">
    <property type="term" value="F:metal ion binding"/>
    <property type="evidence" value="ECO:0007669"/>
    <property type="project" value="UniProtKB-KW"/>
</dbReference>
<keyword evidence="11" id="KW-0190">Covalent protein-DNA linkage</keyword>
<evidence type="ECO:0000256" key="10">
    <source>
        <dbReference type="ARBA" id="ARBA00022801"/>
    </source>
</evidence>
<evidence type="ECO:0000256" key="12">
    <source>
        <dbReference type="ARBA" id="ARBA00023125"/>
    </source>
</evidence>
<evidence type="ECO:0000256" key="1">
    <source>
        <dbReference type="ARBA" id="ARBA00004147"/>
    </source>
</evidence>
<evidence type="ECO:0000256" key="4">
    <source>
        <dbReference type="ARBA" id="ARBA00022695"/>
    </source>
</evidence>
<keyword evidence="5" id="KW-0235">DNA replication</keyword>
<dbReference type="GO" id="GO:0006260">
    <property type="term" value="P:DNA replication"/>
    <property type="evidence" value="ECO:0007669"/>
    <property type="project" value="UniProtKB-KW"/>
</dbReference>
<sequence>MPFRFAAKYGLLTYPQCGELDPWAVSDHLGRLGAECIIGRENHSDGGVHLHAFFMFERRFESRDVRIFDVEGCHPNVVRGYSTPSKGYAYATKDGDVVAGGLECPSDGASVSEAGSKWARAIMADSREEFFAVVAELDPRALCCSFGSLRAYADWKYRPTLDPYVTPSGISFCTEEVPQLDDWVQRNLAGPVFGTHGGVFRDRPTGLNPLALRDSLAAMLTCSGRPRSLILIGDTRLGKTLWARSLGRHAYFGGLFCLDESLEDVDYAVFDDMQGGLEFFHAYKFWLGAQSQFYATDKYKGKQLIHWGRPAIYCANSTPLADKGADVDWLMGNCDIVHIDAPIFRANTE</sequence>
<evidence type="ECO:0000256" key="9">
    <source>
        <dbReference type="ARBA" id="ARBA00022759"/>
    </source>
</evidence>
<evidence type="ECO:0000256" key="8">
    <source>
        <dbReference type="ARBA" id="ARBA00022741"/>
    </source>
</evidence>
<evidence type="ECO:0000256" key="7">
    <source>
        <dbReference type="ARBA" id="ARBA00022723"/>
    </source>
</evidence>
<protein>
    <submittedName>
        <fullName evidence="14">Replication-associated protein</fullName>
    </submittedName>
</protein>
<dbReference type="GO" id="GO:0042025">
    <property type="term" value="C:host cell nucleus"/>
    <property type="evidence" value="ECO:0007669"/>
    <property type="project" value="UniProtKB-SubCell"/>
</dbReference>
<reference evidence="14" key="1">
    <citation type="submission" date="2020-10" db="EMBL/GenBank/DDBJ databases">
        <title>CRESS DNA virus dark matter in the feces of wild birds.</title>
        <authorList>
            <person name="Yang S."/>
            <person name="Zhang W."/>
        </authorList>
    </citation>
    <scope>NUCLEOTIDE SEQUENCE</scope>
    <source>
        <strain evidence="14">Prf37gen1</strain>
    </source>
</reference>
<dbReference type="GO" id="GO:0004519">
    <property type="term" value="F:endonuclease activity"/>
    <property type="evidence" value="ECO:0007669"/>
    <property type="project" value="UniProtKB-KW"/>
</dbReference>
<dbReference type="GO" id="GO:0000166">
    <property type="term" value="F:nucleotide binding"/>
    <property type="evidence" value="ECO:0007669"/>
    <property type="project" value="UniProtKB-KW"/>
</dbReference>
<keyword evidence="6" id="KW-0540">Nuclease</keyword>
<evidence type="ECO:0000256" key="11">
    <source>
        <dbReference type="ARBA" id="ARBA00023124"/>
    </source>
</evidence>
<evidence type="ECO:0000313" key="14">
    <source>
        <dbReference type="EMBL" id="QVW56422.1"/>
    </source>
</evidence>
<evidence type="ECO:0000256" key="6">
    <source>
        <dbReference type="ARBA" id="ARBA00022722"/>
    </source>
</evidence>